<evidence type="ECO:0000313" key="2">
    <source>
        <dbReference type="EMBL" id="EZG69202.1"/>
    </source>
</evidence>
<feature type="compositionally biased region" description="Acidic residues" evidence="1">
    <location>
        <begin position="84"/>
        <end position="107"/>
    </location>
</feature>
<feature type="region of interest" description="Disordered" evidence="1">
    <location>
        <begin position="461"/>
        <end position="480"/>
    </location>
</feature>
<dbReference type="GO" id="GO:0008270">
    <property type="term" value="F:zinc ion binding"/>
    <property type="evidence" value="ECO:0007669"/>
    <property type="project" value="UniProtKB-KW"/>
</dbReference>
<feature type="compositionally biased region" description="Low complexity" evidence="1">
    <location>
        <begin position="55"/>
        <end position="83"/>
    </location>
</feature>
<keyword evidence="2" id="KW-0479">Metal-binding</keyword>
<dbReference type="GeneID" id="22912163"/>
<feature type="compositionally biased region" description="Low complexity" evidence="1">
    <location>
        <begin position="181"/>
        <end position="199"/>
    </location>
</feature>
<feature type="region of interest" description="Disordered" evidence="1">
    <location>
        <begin position="26"/>
        <end position="271"/>
    </location>
</feature>
<evidence type="ECO:0000256" key="1">
    <source>
        <dbReference type="SAM" id="MobiDB-lite"/>
    </source>
</evidence>
<comment type="caution">
    <text evidence="2">The sequence shown here is derived from an EMBL/GenBank/DDBJ whole genome shotgun (WGS) entry which is preliminary data.</text>
</comment>
<protein>
    <submittedName>
        <fullName evidence="2">A C2HC-type zinc-finger protein</fullName>
    </submittedName>
</protein>
<gene>
    <name evidence="2" type="ORF">GNI_059170</name>
</gene>
<dbReference type="Proteomes" id="UP000019763">
    <property type="component" value="Unassembled WGS sequence"/>
</dbReference>
<name>A0A023B8N6_GRENI</name>
<accession>A0A023B8N6</accession>
<organism evidence="2 3">
    <name type="scientific">Gregarina niphandrodes</name>
    <name type="common">Septate eugregarine</name>
    <dbReference type="NCBI Taxonomy" id="110365"/>
    <lineage>
        <taxon>Eukaryota</taxon>
        <taxon>Sar</taxon>
        <taxon>Alveolata</taxon>
        <taxon>Apicomplexa</taxon>
        <taxon>Conoidasida</taxon>
        <taxon>Gregarinasina</taxon>
        <taxon>Eugregarinorida</taxon>
        <taxon>Gregarinidae</taxon>
        <taxon>Gregarina</taxon>
    </lineage>
</organism>
<dbReference type="EMBL" id="AFNH02000450">
    <property type="protein sequence ID" value="EZG69202.1"/>
    <property type="molecule type" value="Genomic_DNA"/>
</dbReference>
<evidence type="ECO:0000313" key="3">
    <source>
        <dbReference type="Proteomes" id="UP000019763"/>
    </source>
</evidence>
<feature type="compositionally biased region" description="Low complexity" evidence="1">
    <location>
        <begin position="108"/>
        <end position="117"/>
    </location>
</feature>
<proteinExistence type="predicted"/>
<feature type="compositionally biased region" description="Polar residues" evidence="1">
    <location>
        <begin position="33"/>
        <end position="46"/>
    </location>
</feature>
<dbReference type="AlphaFoldDB" id="A0A023B8N6"/>
<feature type="compositionally biased region" description="Low complexity" evidence="1">
    <location>
        <begin position="230"/>
        <end position="249"/>
    </location>
</feature>
<reference evidence="2" key="1">
    <citation type="submission" date="2013-12" db="EMBL/GenBank/DDBJ databases">
        <authorList>
            <person name="Omoto C.K."/>
            <person name="Sibley D."/>
            <person name="Venepally P."/>
            <person name="Hadjithomas M."/>
            <person name="Karamycheva S."/>
            <person name="Brunk B."/>
            <person name="Roos D."/>
            <person name="Caler E."/>
            <person name="Lorenzi H."/>
        </authorList>
    </citation>
    <scope>NUCLEOTIDE SEQUENCE</scope>
</reference>
<keyword evidence="2" id="KW-0862">Zinc</keyword>
<sequence length="576" mass="62147">MPATLQYTRSRPRRRSLEALIQKGDKAIAGSLEDTTIPSLHNSSCSDGIAVEPPSSSLVSDISSSSSSSSSEESSSSLSSSDSIDVDESEDGGETEEDESDELDEDSSAGSESSVEVTIEIPAEGAPAPDLGHDTKALEQRLSHPFLPSDHEEILKPLNSAPGGDSNSIASRTEEKYFNPGQRQLGQGHLGQGHLAQSLSGADHDRVGSDRVGSDRVGPDRVGSDRLDTPSGSSHPPSSHPPASHISGSTDVRDRSQLPDGPSSDRQRRRPLQQQLYGNISLDELYDQLHSVLQEIDDLRHTIESSNSQAPVGQTTASQAAVVQVEAGPAPEDVRAAVTAVRARGEEALRLGESAVGRYVSRRLRLTPSLEQFAQQRGQSGALFDQLQQRALSTFPRVPGATPATTTFPTATFPEGAHHHCNRRLSKQTSFHLHRGALGAGPDSAARFDKTLAERTLPDRMLPDRTLPDRTLPDRTLPDRMSGEQQFLSCRNCSRNFSSPRNLEYHEKLCRAALSRDEDSSPPTFASSGGTKRLPCKHCGRAMTEKALAHHEKVCIKIFGGKARPQVPDHSTRSRS</sequence>
<dbReference type="VEuPathDB" id="CryptoDB:GNI_059170"/>
<dbReference type="RefSeq" id="XP_011134462.1">
    <property type="nucleotide sequence ID" value="XM_011136160.1"/>
</dbReference>
<feature type="compositionally biased region" description="Basic and acidic residues" evidence="1">
    <location>
        <begin position="131"/>
        <end position="142"/>
    </location>
</feature>
<keyword evidence="3" id="KW-1185">Reference proteome</keyword>
<feature type="compositionally biased region" description="Basic and acidic residues" evidence="1">
    <location>
        <begin position="202"/>
        <end position="228"/>
    </location>
</feature>
<keyword evidence="2" id="KW-0863">Zinc-finger</keyword>